<keyword evidence="3" id="KW-0238">DNA-binding</keyword>
<name>A0A9D7LQX1_9RHOO</name>
<dbReference type="Pfam" id="PF03466">
    <property type="entry name" value="LysR_substrate"/>
    <property type="match status" value="1"/>
</dbReference>
<organism evidence="6 7">
    <name type="scientific">Candidatus Dechloromonas phosphorivorans</name>
    <dbReference type="NCBI Taxonomy" id="2899244"/>
    <lineage>
        <taxon>Bacteria</taxon>
        <taxon>Pseudomonadati</taxon>
        <taxon>Pseudomonadota</taxon>
        <taxon>Betaproteobacteria</taxon>
        <taxon>Rhodocyclales</taxon>
        <taxon>Azonexaceae</taxon>
        <taxon>Dechloromonas</taxon>
    </lineage>
</organism>
<dbReference type="SUPFAM" id="SSF46785">
    <property type="entry name" value="Winged helix' DNA-binding domain"/>
    <property type="match status" value="1"/>
</dbReference>
<dbReference type="Gene3D" id="1.10.10.10">
    <property type="entry name" value="Winged helix-like DNA-binding domain superfamily/Winged helix DNA-binding domain"/>
    <property type="match status" value="1"/>
</dbReference>
<evidence type="ECO:0000256" key="4">
    <source>
        <dbReference type="ARBA" id="ARBA00023163"/>
    </source>
</evidence>
<dbReference type="GO" id="GO:0043565">
    <property type="term" value="F:sequence-specific DNA binding"/>
    <property type="evidence" value="ECO:0007669"/>
    <property type="project" value="TreeGrafter"/>
</dbReference>
<evidence type="ECO:0000256" key="2">
    <source>
        <dbReference type="ARBA" id="ARBA00023015"/>
    </source>
</evidence>
<dbReference type="GO" id="GO:0003700">
    <property type="term" value="F:DNA-binding transcription factor activity"/>
    <property type="evidence" value="ECO:0007669"/>
    <property type="project" value="InterPro"/>
</dbReference>
<dbReference type="InterPro" id="IPR058163">
    <property type="entry name" value="LysR-type_TF_proteobact-type"/>
</dbReference>
<evidence type="ECO:0000256" key="3">
    <source>
        <dbReference type="ARBA" id="ARBA00023125"/>
    </source>
</evidence>
<dbReference type="InterPro" id="IPR036388">
    <property type="entry name" value="WH-like_DNA-bd_sf"/>
</dbReference>
<dbReference type="InterPro" id="IPR036390">
    <property type="entry name" value="WH_DNA-bd_sf"/>
</dbReference>
<keyword evidence="2" id="KW-0805">Transcription regulation</keyword>
<dbReference type="SUPFAM" id="SSF53850">
    <property type="entry name" value="Periplasmic binding protein-like II"/>
    <property type="match status" value="1"/>
</dbReference>
<gene>
    <name evidence="6" type="ORF">IPN75_19260</name>
</gene>
<comment type="similarity">
    <text evidence="1">Belongs to the LysR transcriptional regulatory family.</text>
</comment>
<protein>
    <submittedName>
        <fullName evidence="6">LysR family transcriptional regulator</fullName>
    </submittedName>
</protein>
<feature type="domain" description="HTH lysR-type" evidence="5">
    <location>
        <begin position="17"/>
        <end position="74"/>
    </location>
</feature>
<accession>A0A9D7LQX1</accession>
<keyword evidence="4" id="KW-0804">Transcription</keyword>
<dbReference type="AlphaFoldDB" id="A0A9D7LQX1"/>
<dbReference type="PANTHER" id="PTHR30537:SF3">
    <property type="entry name" value="TRANSCRIPTIONAL REGULATORY PROTEIN"/>
    <property type="match status" value="1"/>
</dbReference>
<dbReference type="InterPro" id="IPR000847">
    <property type="entry name" value="LysR_HTH_N"/>
</dbReference>
<dbReference type="Pfam" id="PF00126">
    <property type="entry name" value="HTH_1"/>
    <property type="match status" value="1"/>
</dbReference>
<dbReference type="PANTHER" id="PTHR30537">
    <property type="entry name" value="HTH-TYPE TRANSCRIPTIONAL REGULATOR"/>
    <property type="match status" value="1"/>
</dbReference>
<evidence type="ECO:0000313" key="6">
    <source>
        <dbReference type="EMBL" id="MBK8892342.1"/>
    </source>
</evidence>
<proteinExistence type="inferred from homology"/>
<sequence>MAYHDLKMNSSPEASSFDWTLMRSFLAVLERGSLLAAARQLGSSQPTLGRHVAELESQLGTALFERTGRGLVPTRVALSIADHARAMADSADAIGRTLTGQSKQLVGAVRITAVQTVAVHLLPPILARLRAQEPGIAIEVVASNAISNLLRREADIAIRMVRPEQSSLIARRIGSLDVGAYAHENYLRRRGVPETLADLRQHDLIGFDQGDLIVRWLEKAGVAIGRDAFAIRSDDHLVLWEALRAGLGIGFAAIWLGDRENAVRRILPDVTSAIPVWLTVHREIRSSARIRAVSTFSRRPFRKLWPDLPRSVAQYRHPPYRRRGADGNSLVAGVIHRSVTGC</sequence>
<dbReference type="GO" id="GO:0006351">
    <property type="term" value="P:DNA-templated transcription"/>
    <property type="evidence" value="ECO:0007669"/>
    <property type="project" value="TreeGrafter"/>
</dbReference>
<dbReference type="EMBL" id="JADKBR010000027">
    <property type="protein sequence ID" value="MBK8892342.1"/>
    <property type="molecule type" value="Genomic_DNA"/>
</dbReference>
<dbReference type="Proteomes" id="UP000808146">
    <property type="component" value="Unassembled WGS sequence"/>
</dbReference>
<evidence type="ECO:0000259" key="5">
    <source>
        <dbReference type="PROSITE" id="PS50931"/>
    </source>
</evidence>
<dbReference type="PROSITE" id="PS50931">
    <property type="entry name" value="HTH_LYSR"/>
    <property type="match status" value="1"/>
</dbReference>
<reference evidence="6" key="1">
    <citation type="submission" date="2020-10" db="EMBL/GenBank/DDBJ databases">
        <title>Connecting structure to function with the recovery of over 1000 high-quality activated sludge metagenome-assembled genomes encoding full-length rRNA genes using long-read sequencing.</title>
        <authorList>
            <person name="Singleton C.M."/>
            <person name="Petriglieri F."/>
            <person name="Kristensen J.M."/>
            <person name="Kirkegaard R.H."/>
            <person name="Michaelsen T.Y."/>
            <person name="Andersen M.H."/>
            <person name="Karst S.M."/>
            <person name="Dueholm M.S."/>
            <person name="Nielsen P.H."/>
            <person name="Albertsen M."/>
        </authorList>
    </citation>
    <scope>NUCLEOTIDE SEQUENCE</scope>
    <source>
        <strain evidence="6">OdNE_18-Q3-R46-58_BAT3C.305</strain>
    </source>
</reference>
<evidence type="ECO:0000313" key="7">
    <source>
        <dbReference type="Proteomes" id="UP000808146"/>
    </source>
</evidence>
<dbReference type="Gene3D" id="3.40.190.290">
    <property type="match status" value="1"/>
</dbReference>
<comment type="caution">
    <text evidence="6">The sequence shown here is derived from an EMBL/GenBank/DDBJ whole genome shotgun (WGS) entry which is preliminary data.</text>
</comment>
<dbReference type="PRINTS" id="PR00039">
    <property type="entry name" value="HTHLYSR"/>
</dbReference>
<dbReference type="InterPro" id="IPR005119">
    <property type="entry name" value="LysR_subst-bd"/>
</dbReference>
<evidence type="ECO:0000256" key="1">
    <source>
        <dbReference type="ARBA" id="ARBA00009437"/>
    </source>
</evidence>